<evidence type="ECO:0000256" key="1">
    <source>
        <dbReference type="ARBA" id="ARBA00022676"/>
    </source>
</evidence>
<dbReference type="InterPro" id="IPR029057">
    <property type="entry name" value="PRTase-like"/>
</dbReference>
<evidence type="ECO:0000313" key="4">
    <source>
        <dbReference type="EMBL" id="QDC38967.1"/>
    </source>
</evidence>
<evidence type="ECO:0000256" key="2">
    <source>
        <dbReference type="ARBA" id="ARBA00022679"/>
    </source>
</evidence>
<keyword evidence="1 4" id="KW-0328">Glycosyltransferase</keyword>
<dbReference type="InterPro" id="IPR000836">
    <property type="entry name" value="PRTase_dom"/>
</dbReference>
<evidence type="ECO:0000259" key="3">
    <source>
        <dbReference type="Pfam" id="PF00156"/>
    </source>
</evidence>
<gene>
    <name evidence="4" type="ORF">FIL70_00525</name>
</gene>
<dbReference type="GO" id="GO:0016757">
    <property type="term" value="F:glycosyltransferase activity"/>
    <property type="evidence" value="ECO:0007669"/>
    <property type="project" value="UniProtKB-KW"/>
</dbReference>
<reference evidence="4 5" key="1">
    <citation type="submission" date="2019-06" db="EMBL/GenBank/DDBJ databases">
        <title>Genome organization and adaptive potential of archetypical organophosphate degarding Sphingobium fuliginis ATCC 27551.</title>
        <authorList>
            <person name="Sarwar A."/>
            <person name="Parthasarathy S."/>
            <person name="Singh C."/>
            <person name="Siddavattam D."/>
        </authorList>
    </citation>
    <scope>NUCLEOTIDE SEQUENCE [LARGE SCALE GENOMIC DNA]</scope>
    <source>
        <strain evidence="4 5">ATCC 27551</strain>
    </source>
</reference>
<name>A0A5B8CL41_SPHSA</name>
<dbReference type="Pfam" id="PF00156">
    <property type="entry name" value="Pribosyltran"/>
    <property type="match status" value="1"/>
</dbReference>
<dbReference type="PANTHER" id="PTHR43363:SF1">
    <property type="entry name" value="HYPOXANTHINE-GUANINE PHOSPHORIBOSYLTRANSFERASE"/>
    <property type="match status" value="1"/>
</dbReference>
<dbReference type="SUPFAM" id="SSF53271">
    <property type="entry name" value="PRTase-like"/>
    <property type="match status" value="1"/>
</dbReference>
<keyword evidence="2 4" id="KW-0808">Transferase</keyword>
<dbReference type="KEGG" id="sufl:FIL70_00525"/>
<dbReference type="Proteomes" id="UP000311469">
    <property type="component" value="Chromosome cSF1"/>
</dbReference>
<proteinExistence type="predicted"/>
<dbReference type="EMBL" id="CP041016">
    <property type="protein sequence ID" value="QDC38967.1"/>
    <property type="molecule type" value="Genomic_DNA"/>
</dbReference>
<sequence length="171" mass="18184">MGQPILTPVTMDAFLAQIDALARGLAASQWRPDYLVGIGRGGLVPATYLSHATGLAMLSVDLSAKLPDFGEALLAGLAQRVATGETLLFVDDINDSGRTINAVRNALAAAPAAGVRFAVLIDNIRSAATVDYRAETIDRDATKDWFVFPWEAVASRDSILADWGEVPERTA</sequence>
<dbReference type="AlphaFoldDB" id="A0A5B8CL41"/>
<accession>A0A5B8CL41</accession>
<dbReference type="PANTHER" id="PTHR43363">
    <property type="entry name" value="HYPOXANTHINE PHOSPHORIBOSYLTRANSFERASE"/>
    <property type="match status" value="1"/>
</dbReference>
<evidence type="ECO:0000313" key="5">
    <source>
        <dbReference type="Proteomes" id="UP000311469"/>
    </source>
</evidence>
<organism evidence="4 5">
    <name type="scientific">Sphingobium fuliginis ATCC 27551</name>
    <dbReference type="NCBI Taxonomy" id="1208342"/>
    <lineage>
        <taxon>Bacteria</taxon>
        <taxon>Pseudomonadati</taxon>
        <taxon>Pseudomonadota</taxon>
        <taxon>Alphaproteobacteria</taxon>
        <taxon>Sphingomonadales</taxon>
        <taxon>Sphingomonadaceae</taxon>
        <taxon>Sphingobium</taxon>
    </lineage>
</organism>
<dbReference type="Gene3D" id="3.40.50.2020">
    <property type="match status" value="1"/>
</dbReference>
<dbReference type="RefSeq" id="WP_140042914.1">
    <property type="nucleotide sequence ID" value="NZ_CP041016.1"/>
</dbReference>
<dbReference type="CDD" id="cd06223">
    <property type="entry name" value="PRTases_typeI"/>
    <property type="match status" value="1"/>
</dbReference>
<protein>
    <submittedName>
        <fullName evidence="4">Phosphoribosyltransferase</fullName>
    </submittedName>
</protein>
<feature type="domain" description="Phosphoribosyltransferase" evidence="3">
    <location>
        <begin position="13"/>
        <end position="151"/>
    </location>
</feature>